<proteinExistence type="predicted"/>
<evidence type="ECO:0000313" key="1">
    <source>
        <dbReference type="EMBL" id="KAJ7616392.1"/>
    </source>
</evidence>
<accession>A0AAD7FFW5</accession>
<dbReference type="InterPro" id="IPR036291">
    <property type="entry name" value="NAD(P)-bd_dom_sf"/>
</dbReference>
<dbReference type="PANTHER" id="PTHR43976:SF6">
    <property type="entry name" value="OXIDOREDUCTASE, PUTATIVE (AFU_ORTHOLOGUE AFUA_1G13950)-RELATED"/>
    <property type="match status" value="1"/>
</dbReference>
<dbReference type="AlphaFoldDB" id="A0AAD7FFW5"/>
<protein>
    <submittedName>
        <fullName evidence="1">Uncharacterized protein</fullName>
    </submittedName>
</protein>
<dbReference type="Pfam" id="PF00106">
    <property type="entry name" value="adh_short"/>
    <property type="match status" value="1"/>
</dbReference>
<gene>
    <name evidence="1" type="ORF">FB45DRAFT_841266</name>
</gene>
<keyword evidence="2" id="KW-1185">Reference proteome</keyword>
<dbReference type="InterPro" id="IPR002347">
    <property type="entry name" value="SDR_fam"/>
</dbReference>
<comment type="caution">
    <text evidence="1">The sequence shown here is derived from an EMBL/GenBank/DDBJ whole genome shotgun (WGS) entry which is preliminary data.</text>
</comment>
<dbReference type="Gene3D" id="3.40.50.720">
    <property type="entry name" value="NAD(P)-binding Rossmann-like Domain"/>
    <property type="match status" value="1"/>
</dbReference>
<dbReference type="SUPFAM" id="SSF51735">
    <property type="entry name" value="NAD(P)-binding Rossmann-fold domains"/>
    <property type="match status" value="1"/>
</dbReference>
<evidence type="ECO:0000313" key="2">
    <source>
        <dbReference type="Proteomes" id="UP001221142"/>
    </source>
</evidence>
<sequence>MNNAGYLHFGASEENTDQENRAQFDTNFFGVINVTNVFLPHFRSRRSGMAVNISSEASAVRYSATGVRSMRLAPTLYGASKAALDVISAAWAQELAPFNIRSTSILLGGYKASICNSDHIKIPSNRIEGYGRVYEWTTLISGKDWQRGDTTIAVRRIVDLATDPGRALRPRLVLGDGAYGNLKAFHTGEQESMEIWKKWSVGTDVVE</sequence>
<dbReference type="Proteomes" id="UP001221142">
    <property type="component" value="Unassembled WGS sequence"/>
</dbReference>
<dbReference type="InterPro" id="IPR051911">
    <property type="entry name" value="SDR_oxidoreductase"/>
</dbReference>
<name>A0AAD7FFW5_9AGAR</name>
<dbReference type="PANTHER" id="PTHR43976">
    <property type="entry name" value="SHORT CHAIN DEHYDROGENASE"/>
    <property type="match status" value="1"/>
</dbReference>
<organism evidence="1 2">
    <name type="scientific">Roridomyces roridus</name>
    <dbReference type="NCBI Taxonomy" id="1738132"/>
    <lineage>
        <taxon>Eukaryota</taxon>
        <taxon>Fungi</taxon>
        <taxon>Dikarya</taxon>
        <taxon>Basidiomycota</taxon>
        <taxon>Agaricomycotina</taxon>
        <taxon>Agaricomycetes</taxon>
        <taxon>Agaricomycetidae</taxon>
        <taxon>Agaricales</taxon>
        <taxon>Marasmiineae</taxon>
        <taxon>Mycenaceae</taxon>
        <taxon>Roridomyces</taxon>
    </lineage>
</organism>
<reference evidence="1" key="1">
    <citation type="submission" date="2023-03" db="EMBL/GenBank/DDBJ databases">
        <title>Massive genome expansion in bonnet fungi (Mycena s.s.) driven by repeated elements and novel gene families across ecological guilds.</title>
        <authorList>
            <consortium name="Lawrence Berkeley National Laboratory"/>
            <person name="Harder C.B."/>
            <person name="Miyauchi S."/>
            <person name="Viragh M."/>
            <person name="Kuo A."/>
            <person name="Thoen E."/>
            <person name="Andreopoulos B."/>
            <person name="Lu D."/>
            <person name="Skrede I."/>
            <person name="Drula E."/>
            <person name="Henrissat B."/>
            <person name="Morin E."/>
            <person name="Kohler A."/>
            <person name="Barry K."/>
            <person name="LaButti K."/>
            <person name="Morin E."/>
            <person name="Salamov A."/>
            <person name="Lipzen A."/>
            <person name="Mereny Z."/>
            <person name="Hegedus B."/>
            <person name="Baldrian P."/>
            <person name="Stursova M."/>
            <person name="Weitz H."/>
            <person name="Taylor A."/>
            <person name="Grigoriev I.V."/>
            <person name="Nagy L.G."/>
            <person name="Martin F."/>
            <person name="Kauserud H."/>
        </authorList>
    </citation>
    <scope>NUCLEOTIDE SEQUENCE</scope>
    <source>
        <strain evidence="1">9284</strain>
    </source>
</reference>
<dbReference type="EMBL" id="JARKIF010000022">
    <property type="protein sequence ID" value="KAJ7616392.1"/>
    <property type="molecule type" value="Genomic_DNA"/>
</dbReference>